<proteinExistence type="predicted"/>
<keyword evidence="1" id="KW-1133">Transmembrane helix</keyword>
<dbReference type="KEGG" id="mcg:GL4_0632"/>
<feature type="transmembrane region" description="Helical" evidence="1">
    <location>
        <begin position="68"/>
        <end position="93"/>
    </location>
</feature>
<dbReference type="HOGENOM" id="CLU_2382788_0_0_5"/>
<keyword evidence="1" id="KW-0812">Transmembrane</keyword>
<protein>
    <submittedName>
        <fullName evidence="2">Uncharacterized protein</fullName>
    </submittedName>
</protein>
<accession>A0A0A8JZU4</accession>
<gene>
    <name evidence="2" type="ORF">GL4_0632</name>
</gene>
<dbReference type="STRING" id="1384459.GL4_0632"/>
<evidence type="ECO:0000313" key="2">
    <source>
        <dbReference type="EMBL" id="BAQ16095.1"/>
    </source>
</evidence>
<name>A0A0A8JZU4_9HYPH</name>
<evidence type="ECO:0000313" key="3">
    <source>
        <dbReference type="Proteomes" id="UP000031643"/>
    </source>
</evidence>
<dbReference type="EMBL" id="AP014648">
    <property type="protein sequence ID" value="BAQ16095.1"/>
    <property type="molecule type" value="Genomic_DNA"/>
</dbReference>
<keyword evidence="3" id="KW-1185">Reference proteome</keyword>
<reference evidence="2 3" key="1">
    <citation type="submission" date="2014-09" db="EMBL/GenBank/DDBJ databases">
        <title>Genome sequencing of Methyloceanibacter caenitepidi Gela4.</title>
        <authorList>
            <person name="Takeuchi M."/>
            <person name="Susumu S."/>
            <person name="Kamagata Y."/>
            <person name="Oshima K."/>
            <person name="Hattori M."/>
            <person name="Iwasaki W."/>
        </authorList>
    </citation>
    <scope>NUCLEOTIDE SEQUENCE [LARGE SCALE GENOMIC DNA]</scope>
    <source>
        <strain evidence="2 3">Gela4</strain>
    </source>
</reference>
<evidence type="ECO:0000256" key="1">
    <source>
        <dbReference type="SAM" id="Phobius"/>
    </source>
</evidence>
<sequence>MLGEVRGELKGLGEKFDGHEKRTCRNLNTMQRRLSSLDKHLGRVVAVEAKLEEIAPIVNSVQQARWKAAGFVAGVSLVAGGVGGAATLFLNWFA</sequence>
<dbReference type="Proteomes" id="UP000031643">
    <property type="component" value="Chromosome"/>
</dbReference>
<dbReference type="AlphaFoldDB" id="A0A0A8JZU4"/>
<keyword evidence="1" id="KW-0472">Membrane</keyword>
<organism evidence="2 3">
    <name type="scientific">Methyloceanibacter caenitepidi</name>
    <dbReference type="NCBI Taxonomy" id="1384459"/>
    <lineage>
        <taxon>Bacteria</taxon>
        <taxon>Pseudomonadati</taxon>
        <taxon>Pseudomonadota</taxon>
        <taxon>Alphaproteobacteria</taxon>
        <taxon>Hyphomicrobiales</taxon>
        <taxon>Hyphomicrobiaceae</taxon>
        <taxon>Methyloceanibacter</taxon>
    </lineage>
</organism>